<dbReference type="EMBL" id="JACOGK010000060">
    <property type="protein sequence ID" value="MBC3537989.1"/>
    <property type="molecule type" value="Genomic_DNA"/>
</dbReference>
<reference evidence="1 2" key="1">
    <citation type="submission" date="2020-08" db="EMBL/GenBank/DDBJ databases">
        <authorList>
            <person name="Liu C."/>
            <person name="Sun Q."/>
        </authorList>
    </citation>
    <scope>NUCLEOTIDE SEQUENCE [LARGE SCALE GENOMIC DNA]</scope>
    <source>
        <strain evidence="1 2">NSJ-59</strain>
    </source>
</reference>
<keyword evidence="2" id="KW-1185">Reference proteome</keyword>
<evidence type="ECO:0000313" key="1">
    <source>
        <dbReference type="EMBL" id="MBC3537989.1"/>
    </source>
</evidence>
<evidence type="ECO:0000313" key="2">
    <source>
        <dbReference type="Proteomes" id="UP000606870"/>
    </source>
</evidence>
<protein>
    <submittedName>
        <fullName evidence="1">DUF4391 domain-containing protein</fullName>
    </submittedName>
</protein>
<dbReference type="Pfam" id="PF14335">
    <property type="entry name" value="DUF4391"/>
    <property type="match status" value="1"/>
</dbReference>
<dbReference type="InterPro" id="IPR025503">
    <property type="entry name" value="DUF4391"/>
</dbReference>
<proteinExistence type="predicted"/>
<sequence>MIQFPQATRVHKSIPKKAFYRHLSLTKPVQNAFVTDIDRIYVEQSLTQKNLNLNTDSKTREILVMGITVKKENYDHRVLEAIARNNHHKLLFILDNEGLCQVALFEQKLYTTAWQDAGDIDIEIQGNSLDEIWENLVEEIALAEETPGKTDELSLNERLNRQEQLEKLDKEITKLKEAVWKERQPKRKFELHEKMQEYRKKREELIHG</sequence>
<dbReference type="Proteomes" id="UP000606870">
    <property type="component" value="Unassembled WGS sequence"/>
</dbReference>
<comment type="caution">
    <text evidence="1">The sequence shown here is derived from an EMBL/GenBank/DDBJ whole genome shotgun (WGS) entry which is preliminary data.</text>
</comment>
<gene>
    <name evidence="1" type="ORF">H8J70_12140</name>
</gene>
<dbReference type="RefSeq" id="WP_186504556.1">
    <property type="nucleotide sequence ID" value="NZ_JACOGK010000060.1"/>
</dbReference>
<organism evidence="1 2">
    <name type="scientific">Megasphaera hominis</name>
    <dbReference type="NCBI Taxonomy" id="159836"/>
    <lineage>
        <taxon>Bacteria</taxon>
        <taxon>Bacillati</taxon>
        <taxon>Bacillota</taxon>
        <taxon>Negativicutes</taxon>
        <taxon>Veillonellales</taxon>
        <taxon>Veillonellaceae</taxon>
        <taxon>Megasphaera</taxon>
    </lineage>
</organism>
<name>A0ABR6VL23_9FIRM</name>
<accession>A0ABR6VL23</accession>